<organism evidence="1 3">
    <name type="scientific">Medicago truncatula</name>
    <name type="common">Barrel medic</name>
    <name type="synonym">Medicago tribuloides</name>
    <dbReference type="NCBI Taxonomy" id="3880"/>
    <lineage>
        <taxon>Eukaryota</taxon>
        <taxon>Viridiplantae</taxon>
        <taxon>Streptophyta</taxon>
        <taxon>Embryophyta</taxon>
        <taxon>Tracheophyta</taxon>
        <taxon>Spermatophyta</taxon>
        <taxon>Magnoliopsida</taxon>
        <taxon>eudicotyledons</taxon>
        <taxon>Gunneridae</taxon>
        <taxon>Pentapetalae</taxon>
        <taxon>rosids</taxon>
        <taxon>fabids</taxon>
        <taxon>Fabales</taxon>
        <taxon>Fabaceae</taxon>
        <taxon>Papilionoideae</taxon>
        <taxon>50 kb inversion clade</taxon>
        <taxon>NPAAA clade</taxon>
        <taxon>Hologalegina</taxon>
        <taxon>IRL clade</taxon>
        <taxon>Trifolieae</taxon>
        <taxon>Medicago</taxon>
    </lineage>
</organism>
<accession>A0A072U0N6</accession>
<proteinExistence type="predicted"/>
<dbReference type="Proteomes" id="UP000002051">
    <property type="component" value="Unassembled WGS sequence"/>
</dbReference>
<gene>
    <name evidence="1" type="ordered locus">MTR_7g063000</name>
</gene>
<sequence length="180" mass="20547">MRHRKIKKRKIKVAHQRSANWPKSSEKCYKCNVDASFSQHRNIVDIDMCIYDDQVVTLIVVYTYKTDEADICILGGVGEGGWLALNCLCDKLMLIDKESIFSSFKRMFTKIENGSQFFFPQRSVQRPILIQSKCSLSPTSGLAFLKFELYPKFVVVVGSEVLAGKNIKIVNPDFVTEIRP</sequence>
<reference evidence="1 3" key="1">
    <citation type="journal article" date="2011" name="Nature">
        <title>The Medicago genome provides insight into the evolution of rhizobial symbioses.</title>
        <authorList>
            <person name="Young N.D."/>
            <person name="Debelle F."/>
            <person name="Oldroyd G.E."/>
            <person name="Geurts R."/>
            <person name="Cannon S.B."/>
            <person name="Udvardi M.K."/>
            <person name="Benedito V.A."/>
            <person name="Mayer K.F."/>
            <person name="Gouzy J."/>
            <person name="Schoof H."/>
            <person name="Van de Peer Y."/>
            <person name="Proost S."/>
            <person name="Cook D.R."/>
            <person name="Meyers B.C."/>
            <person name="Spannagl M."/>
            <person name="Cheung F."/>
            <person name="De Mita S."/>
            <person name="Krishnakumar V."/>
            <person name="Gundlach H."/>
            <person name="Zhou S."/>
            <person name="Mudge J."/>
            <person name="Bharti A.K."/>
            <person name="Murray J.D."/>
            <person name="Naoumkina M.A."/>
            <person name="Rosen B."/>
            <person name="Silverstein K.A."/>
            <person name="Tang H."/>
            <person name="Rombauts S."/>
            <person name="Zhao P.X."/>
            <person name="Zhou P."/>
            <person name="Barbe V."/>
            <person name="Bardou P."/>
            <person name="Bechner M."/>
            <person name="Bellec A."/>
            <person name="Berger A."/>
            <person name="Berges H."/>
            <person name="Bidwell S."/>
            <person name="Bisseling T."/>
            <person name="Choisne N."/>
            <person name="Couloux A."/>
            <person name="Denny R."/>
            <person name="Deshpande S."/>
            <person name="Dai X."/>
            <person name="Doyle J.J."/>
            <person name="Dudez A.M."/>
            <person name="Farmer A.D."/>
            <person name="Fouteau S."/>
            <person name="Franken C."/>
            <person name="Gibelin C."/>
            <person name="Gish J."/>
            <person name="Goldstein S."/>
            <person name="Gonzalez A.J."/>
            <person name="Green P.J."/>
            <person name="Hallab A."/>
            <person name="Hartog M."/>
            <person name="Hua A."/>
            <person name="Humphray S.J."/>
            <person name="Jeong D.H."/>
            <person name="Jing Y."/>
            <person name="Jocker A."/>
            <person name="Kenton S.M."/>
            <person name="Kim D.J."/>
            <person name="Klee K."/>
            <person name="Lai H."/>
            <person name="Lang C."/>
            <person name="Lin S."/>
            <person name="Macmil S.L."/>
            <person name="Magdelenat G."/>
            <person name="Matthews L."/>
            <person name="McCorrison J."/>
            <person name="Monaghan E.L."/>
            <person name="Mun J.H."/>
            <person name="Najar F.Z."/>
            <person name="Nicholson C."/>
            <person name="Noirot C."/>
            <person name="O'Bleness M."/>
            <person name="Paule C.R."/>
            <person name="Poulain J."/>
            <person name="Prion F."/>
            <person name="Qin B."/>
            <person name="Qu C."/>
            <person name="Retzel E.F."/>
            <person name="Riddle C."/>
            <person name="Sallet E."/>
            <person name="Samain S."/>
            <person name="Samson N."/>
            <person name="Sanders I."/>
            <person name="Saurat O."/>
            <person name="Scarpelli C."/>
            <person name="Schiex T."/>
            <person name="Segurens B."/>
            <person name="Severin A.J."/>
            <person name="Sherrier D.J."/>
            <person name="Shi R."/>
            <person name="Sims S."/>
            <person name="Singer S.R."/>
            <person name="Sinharoy S."/>
            <person name="Sterck L."/>
            <person name="Viollet A."/>
            <person name="Wang B.B."/>
            <person name="Wang K."/>
            <person name="Wang M."/>
            <person name="Wang X."/>
            <person name="Warfsmann J."/>
            <person name="Weissenbach J."/>
            <person name="White D.D."/>
            <person name="White J.D."/>
            <person name="Wiley G.B."/>
            <person name="Wincker P."/>
            <person name="Xing Y."/>
            <person name="Yang L."/>
            <person name="Yao Z."/>
            <person name="Ying F."/>
            <person name="Zhai J."/>
            <person name="Zhou L."/>
            <person name="Zuber A."/>
            <person name="Denarie J."/>
            <person name="Dixon R.A."/>
            <person name="May G.D."/>
            <person name="Schwartz D.C."/>
            <person name="Rogers J."/>
            <person name="Quetier F."/>
            <person name="Town C.D."/>
            <person name="Roe B.A."/>
        </authorList>
    </citation>
    <scope>NUCLEOTIDE SEQUENCE [LARGE SCALE GENOMIC DNA]</scope>
    <source>
        <strain evidence="1">A17</strain>
        <strain evidence="2 3">cv. Jemalong A17</strain>
    </source>
</reference>
<dbReference type="EMBL" id="CM001223">
    <property type="protein sequence ID" value="KEH22961.1"/>
    <property type="molecule type" value="Genomic_DNA"/>
</dbReference>
<reference evidence="2" key="3">
    <citation type="submission" date="2015-04" db="UniProtKB">
        <authorList>
            <consortium name="EnsemblPlants"/>
        </authorList>
    </citation>
    <scope>IDENTIFICATION</scope>
    <source>
        <strain evidence="2">cv. Jemalong A17</strain>
    </source>
</reference>
<protein>
    <submittedName>
        <fullName evidence="1 2">Uncharacterized protein</fullName>
    </submittedName>
</protein>
<dbReference type="AlphaFoldDB" id="A0A072U0N6"/>
<evidence type="ECO:0000313" key="2">
    <source>
        <dbReference type="EnsemblPlants" id="KEH22961"/>
    </source>
</evidence>
<keyword evidence="3" id="KW-1185">Reference proteome</keyword>
<evidence type="ECO:0000313" key="1">
    <source>
        <dbReference type="EMBL" id="KEH22961.1"/>
    </source>
</evidence>
<dbReference type="HOGENOM" id="CLU_1498480_0_0_1"/>
<reference evidence="1 3" key="2">
    <citation type="journal article" date="2014" name="BMC Genomics">
        <title>An improved genome release (version Mt4.0) for the model legume Medicago truncatula.</title>
        <authorList>
            <person name="Tang H."/>
            <person name="Krishnakumar V."/>
            <person name="Bidwell S."/>
            <person name="Rosen B."/>
            <person name="Chan A."/>
            <person name="Zhou S."/>
            <person name="Gentzbittel L."/>
            <person name="Childs K.L."/>
            <person name="Yandell M."/>
            <person name="Gundlach H."/>
            <person name="Mayer K.F."/>
            <person name="Schwartz D.C."/>
            <person name="Town C.D."/>
        </authorList>
    </citation>
    <scope>GENOME REANNOTATION</scope>
    <source>
        <strain evidence="1">A17</strain>
        <strain evidence="2 3">cv. Jemalong A17</strain>
    </source>
</reference>
<evidence type="ECO:0000313" key="3">
    <source>
        <dbReference type="Proteomes" id="UP000002051"/>
    </source>
</evidence>
<dbReference type="EnsemblPlants" id="KEH22961">
    <property type="protein sequence ID" value="KEH22961"/>
    <property type="gene ID" value="MTR_7g063000"/>
</dbReference>
<name>A0A072U0N6_MEDTR</name>